<gene>
    <name evidence="1" type="ORF">METZ01_LOCUS232995</name>
</gene>
<dbReference type="EMBL" id="UINC01058178">
    <property type="protein sequence ID" value="SVB80141.1"/>
    <property type="molecule type" value="Genomic_DNA"/>
</dbReference>
<reference evidence="1" key="1">
    <citation type="submission" date="2018-05" db="EMBL/GenBank/DDBJ databases">
        <authorList>
            <person name="Lanie J.A."/>
            <person name="Ng W.-L."/>
            <person name="Kazmierczak K.M."/>
            <person name="Andrzejewski T.M."/>
            <person name="Davidsen T.M."/>
            <person name="Wayne K.J."/>
            <person name="Tettelin H."/>
            <person name="Glass J.I."/>
            <person name="Rusch D."/>
            <person name="Podicherti R."/>
            <person name="Tsui H.-C.T."/>
            <person name="Winkler M.E."/>
        </authorList>
    </citation>
    <scope>NUCLEOTIDE SEQUENCE</scope>
</reference>
<feature type="non-terminal residue" evidence="1">
    <location>
        <position position="32"/>
    </location>
</feature>
<accession>A0A382H118</accession>
<sequence length="32" mass="3875">MDRMWLFGDGSSNKLDHLEMRIHYLEPTQLKL</sequence>
<protein>
    <submittedName>
        <fullName evidence="1">Uncharacterized protein</fullName>
    </submittedName>
</protein>
<dbReference type="AlphaFoldDB" id="A0A382H118"/>
<proteinExistence type="predicted"/>
<evidence type="ECO:0000313" key="1">
    <source>
        <dbReference type="EMBL" id="SVB80141.1"/>
    </source>
</evidence>
<name>A0A382H118_9ZZZZ</name>
<organism evidence="1">
    <name type="scientific">marine metagenome</name>
    <dbReference type="NCBI Taxonomy" id="408172"/>
    <lineage>
        <taxon>unclassified sequences</taxon>
        <taxon>metagenomes</taxon>
        <taxon>ecological metagenomes</taxon>
    </lineage>
</organism>